<dbReference type="EMBL" id="KN751319">
    <property type="protein sequence ID" value="KIH49955.1"/>
    <property type="molecule type" value="Genomic_DNA"/>
</dbReference>
<accession>A0A0C2FN15</accession>
<proteinExistence type="predicted"/>
<name>A0A0C2FN15_9BILA</name>
<organism evidence="1 2">
    <name type="scientific">Ancylostoma duodenale</name>
    <dbReference type="NCBI Taxonomy" id="51022"/>
    <lineage>
        <taxon>Eukaryota</taxon>
        <taxon>Metazoa</taxon>
        <taxon>Ecdysozoa</taxon>
        <taxon>Nematoda</taxon>
        <taxon>Chromadorea</taxon>
        <taxon>Rhabditida</taxon>
        <taxon>Rhabditina</taxon>
        <taxon>Rhabditomorpha</taxon>
        <taxon>Strongyloidea</taxon>
        <taxon>Ancylostomatidae</taxon>
        <taxon>Ancylostomatinae</taxon>
        <taxon>Ancylostoma</taxon>
    </lineage>
</organism>
<sequence>ISDELSVLDPHLFFDNTEEVACANGLVDSKAKNKVTCVVCKVEVCNTARQRHVFMVHVKKEDMYQCPECDYLNSNSVWEAKKHCTSQHGKGVEPISNEEKHKSLILMWNKRCFPDWKQKRPQWWSSDENANGLASYGSNRDFKDTKLDNDEVTAMIR</sequence>
<reference evidence="1 2" key="1">
    <citation type="submission" date="2013-12" db="EMBL/GenBank/DDBJ databases">
        <title>Draft genome of the parsitic nematode Ancylostoma duodenale.</title>
        <authorList>
            <person name="Mitreva M."/>
        </authorList>
    </citation>
    <scope>NUCLEOTIDE SEQUENCE [LARGE SCALE GENOMIC DNA]</scope>
    <source>
        <strain evidence="1 2">Zhejiang</strain>
    </source>
</reference>
<keyword evidence="2" id="KW-1185">Reference proteome</keyword>
<protein>
    <submittedName>
        <fullName evidence="1">Uncharacterized protein</fullName>
    </submittedName>
</protein>
<dbReference type="AlphaFoldDB" id="A0A0C2FN15"/>
<dbReference type="OrthoDB" id="3561125at2759"/>
<evidence type="ECO:0000313" key="2">
    <source>
        <dbReference type="Proteomes" id="UP000054047"/>
    </source>
</evidence>
<gene>
    <name evidence="1" type="ORF">ANCDUO_19969</name>
</gene>
<evidence type="ECO:0000313" key="1">
    <source>
        <dbReference type="EMBL" id="KIH49955.1"/>
    </source>
</evidence>
<feature type="non-terminal residue" evidence="1">
    <location>
        <position position="157"/>
    </location>
</feature>
<feature type="non-terminal residue" evidence="1">
    <location>
        <position position="1"/>
    </location>
</feature>
<dbReference type="Proteomes" id="UP000054047">
    <property type="component" value="Unassembled WGS sequence"/>
</dbReference>